<keyword evidence="10" id="KW-1185">Reference proteome</keyword>
<dbReference type="PANTHER" id="PTHR33048">
    <property type="entry name" value="PTH11-LIKE INTEGRAL MEMBRANE PROTEIN (AFU_ORTHOLOGUE AFUA_5G11245)"/>
    <property type="match status" value="1"/>
</dbReference>
<feature type="region of interest" description="Disordered" evidence="6">
    <location>
        <begin position="275"/>
        <end position="317"/>
    </location>
</feature>
<evidence type="ECO:0000256" key="5">
    <source>
        <dbReference type="ARBA" id="ARBA00038359"/>
    </source>
</evidence>
<dbReference type="PANTHER" id="PTHR33048:SF47">
    <property type="entry name" value="INTEGRAL MEMBRANE PROTEIN-RELATED"/>
    <property type="match status" value="1"/>
</dbReference>
<feature type="transmembrane region" description="Helical" evidence="7">
    <location>
        <begin position="88"/>
        <end position="109"/>
    </location>
</feature>
<dbReference type="GO" id="GO:0016020">
    <property type="term" value="C:membrane"/>
    <property type="evidence" value="ECO:0007669"/>
    <property type="project" value="UniProtKB-SubCell"/>
</dbReference>
<keyword evidence="4 7" id="KW-0472">Membrane</keyword>
<evidence type="ECO:0000313" key="9">
    <source>
        <dbReference type="EMBL" id="KAF2754642.1"/>
    </source>
</evidence>
<feature type="transmembrane region" description="Helical" evidence="7">
    <location>
        <begin position="204"/>
        <end position="224"/>
    </location>
</feature>
<dbReference type="RefSeq" id="XP_033597093.1">
    <property type="nucleotide sequence ID" value="XM_033742508.1"/>
</dbReference>
<feature type="transmembrane region" description="Helical" evidence="7">
    <location>
        <begin position="44"/>
        <end position="68"/>
    </location>
</feature>
<feature type="transmembrane region" description="Helical" evidence="7">
    <location>
        <begin position="173"/>
        <end position="192"/>
    </location>
</feature>
<evidence type="ECO:0000256" key="4">
    <source>
        <dbReference type="ARBA" id="ARBA00023136"/>
    </source>
</evidence>
<keyword evidence="3 7" id="KW-1133">Transmembrane helix</keyword>
<name>A0A6A6VVN6_9PEZI</name>
<evidence type="ECO:0000256" key="3">
    <source>
        <dbReference type="ARBA" id="ARBA00022989"/>
    </source>
</evidence>
<feature type="transmembrane region" description="Helical" evidence="7">
    <location>
        <begin position="121"/>
        <end position="143"/>
    </location>
</feature>
<dbReference type="OrthoDB" id="5417844at2759"/>
<gene>
    <name evidence="9" type="ORF">EJ05DRAFT_456834</name>
</gene>
<dbReference type="EMBL" id="ML996580">
    <property type="protein sequence ID" value="KAF2754642.1"/>
    <property type="molecule type" value="Genomic_DNA"/>
</dbReference>
<evidence type="ECO:0000256" key="1">
    <source>
        <dbReference type="ARBA" id="ARBA00004141"/>
    </source>
</evidence>
<organism evidence="9 10">
    <name type="scientific">Pseudovirgaria hyperparasitica</name>
    <dbReference type="NCBI Taxonomy" id="470096"/>
    <lineage>
        <taxon>Eukaryota</taxon>
        <taxon>Fungi</taxon>
        <taxon>Dikarya</taxon>
        <taxon>Ascomycota</taxon>
        <taxon>Pezizomycotina</taxon>
        <taxon>Dothideomycetes</taxon>
        <taxon>Dothideomycetes incertae sedis</taxon>
        <taxon>Acrospermales</taxon>
        <taxon>Acrospermaceae</taxon>
        <taxon>Pseudovirgaria</taxon>
    </lineage>
</organism>
<dbReference type="InterPro" id="IPR049326">
    <property type="entry name" value="Rhodopsin_dom_fungi"/>
</dbReference>
<proteinExistence type="inferred from homology"/>
<dbReference type="AlphaFoldDB" id="A0A6A6VVN6"/>
<accession>A0A6A6VVN6</accession>
<dbReference type="InterPro" id="IPR052337">
    <property type="entry name" value="SAT4-like"/>
</dbReference>
<evidence type="ECO:0000313" key="10">
    <source>
        <dbReference type="Proteomes" id="UP000799437"/>
    </source>
</evidence>
<evidence type="ECO:0000256" key="6">
    <source>
        <dbReference type="SAM" id="MobiDB-lite"/>
    </source>
</evidence>
<evidence type="ECO:0000256" key="7">
    <source>
        <dbReference type="SAM" id="Phobius"/>
    </source>
</evidence>
<comment type="similarity">
    <text evidence="5">Belongs to the SAT4 family.</text>
</comment>
<evidence type="ECO:0000256" key="2">
    <source>
        <dbReference type="ARBA" id="ARBA00022692"/>
    </source>
</evidence>
<evidence type="ECO:0000259" key="8">
    <source>
        <dbReference type="Pfam" id="PF20684"/>
    </source>
</evidence>
<reference evidence="9" key="1">
    <citation type="journal article" date="2020" name="Stud. Mycol.">
        <title>101 Dothideomycetes genomes: a test case for predicting lifestyles and emergence of pathogens.</title>
        <authorList>
            <person name="Haridas S."/>
            <person name="Albert R."/>
            <person name="Binder M."/>
            <person name="Bloem J."/>
            <person name="Labutti K."/>
            <person name="Salamov A."/>
            <person name="Andreopoulos B."/>
            <person name="Baker S."/>
            <person name="Barry K."/>
            <person name="Bills G."/>
            <person name="Bluhm B."/>
            <person name="Cannon C."/>
            <person name="Castanera R."/>
            <person name="Culley D."/>
            <person name="Daum C."/>
            <person name="Ezra D."/>
            <person name="Gonzalez J."/>
            <person name="Henrissat B."/>
            <person name="Kuo A."/>
            <person name="Liang C."/>
            <person name="Lipzen A."/>
            <person name="Lutzoni F."/>
            <person name="Magnuson J."/>
            <person name="Mondo S."/>
            <person name="Nolan M."/>
            <person name="Ohm R."/>
            <person name="Pangilinan J."/>
            <person name="Park H.-J."/>
            <person name="Ramirez L."/>
            <person name="Alfaro M."/>
            <person name="Sun H."/>
            <person name="Tritt A."/>
            <person name="Yoshinaga Y."/>
            <person name="Zwiers L.-H."/>
            <person name="Turgeon B."/>
            <person name="Goodwin S."/>
            <person name="Spatafora J."/>
            <person name="Crous P."/>
            <person name="Grigoriev I."/>
        </authorList>
    </citation>
    <scope>NUCLEOTIDE SEQUENCE</scope>
    <source>
        <strain evidence="9">CBS 121739</strain>
    </source>
</reference>
<dbReference type="Proteomes" id="UP000799437">
    <property type="component" value="Unassembled WGS sequence"/>
</dbReference>
<keyword evidence="2 7" id="KW-0812">Transmembrane</keyword>
<sequence>MDQYEDASLKTLGSIIPFAILAFIAVILRFYARRLVRAEWARDDWTSLLALFPTLGCFILSCLMVKYGSGKHVRVVSPANFEPYLQCLFAYELIYAHAILFIKTSVLMLYTRIFSTRKFKLVVMVVQAVIVAWYLAVVFVSIFSCNPTRGFWDKTLVPPAKCVSSKKFFVGNAIPNIVTDVVILALPINTVFGLQLRTTQKLSICFTFLLGIFVTVSSAVRLVAQFRVDEPDFTWAMNDTVIWTSIEPSLGLICACLPTMRPLLNSFTQASEKRSRRTTSYALSERSNPPQGSITRNGRGTWPLQTTESRSDLGRSETRSKIVVDTRIDIESSTEDTRQILHRVV</sequence>
<dbReference type="Pfam" id="PF20684">
    <property type="entry name" value="Fung_rhodopsin"/>
    <property type="match status" value="1"/>
</dbReference>
<feature type="compositionally biased region" description="Polar residues" evidence="6">
    <location>
        <begin position="278"/>
        <end position="308"/>
    </location>
</feature>
<feature type="domain" description="Rhodopsin" evidence="8">
    <location>
        <begin position="28"/>
        <end position="265"/>
    </location>
</feature>
<protein>
    <recommendedName>
        <fullName evidence="8">Rhodopsin domain-containing protein</fullName>
    </recommendedName>
</protein>
<dbReference type="GeneID" id="54483562"/>
<comment type="subcellular location">
    <subcellularLocation>
        <location evidence="1">Membrane</location>
        <topology evidence="1">Multi-pass membrane protein</topology>
    </subcellularLocation>
</comment>
<feature type="transmembrane region" description="Helical" evidence="7">
    <location>
        <begin position="12"/>
        <end position="32"/>
    </location>
</feature>